<evidence type="ECO:0000313" key="2">
    <source>
        <dbReference type="Proteomes" id="UP000198539"/>
    </source>
</evidence>
<gene>
    <name evidence="1" type="ORF">SAMN04488238_103326</name>
</gene>
<evidence type="ECO:0000313" key="1">
    <source>
        <dbReference type="EMBL" id="SDW77841.1"/>
    </source>
</evidence>
<sequence>MGALAMRFEDAARVRPAGQVEVGVVALLEWAFAVEYAQLEFDEMAATSGAGRVGVGNEYLLMQRAMVGCTIDGGGRSLPHDDADIVASIVAGLPVIHGGRGMAVTIAELARARAVPDWMRDARPRVVPREWRQNQHGMYAATRVCGAVEEFSRKRGTIKRDVLCCDVMITPTAHQIEAARARYSAWWRAVRAVRDQLSRASLDRWLVTDAMPPRAPWQKRC</sequence>
<protein>
    <submittedName>
        <fullName evidence="1">Uncharacterized protein</fullName>
    </submittedName>
</protein>
<dbReference type="Proteomes" id="UP000198539">
    <property type="component" value="Unassembled WGS sequence"/>
</dbReference>
<dbReference type="OrthoDB" id="7652971at2"/>
<name>A0A1H2WBB7_9RHOB</name>
<organism evidence="1 2">
    <name type="scientific">Roseicitreum antarcticum</name>
    <dbReference type="NCBI Taxonomy" id="564137"/>
    <lineage>
        <taxon>Bacteria</taxon>
        <taxon>Pseudomonadati</taxon>
        <taxon>Pseudomonadota</taxon>
        <taxon>Alphaproteobacteria</taxon>
        <taxon>Rhodobacterales</taxon>
        <taxon>Paracoccaceae</taxon>
        <taxon>Roseicitreum</taxon>
    </lineage>
</organism>
<reference evidence="1 2" key="1">
    <citation type="submission" date="2016-10" db="EMBL/GenBank/DDBJ databases">
        <authorList>
            <person name="de Groot N.N."/>
        </authorList>
    </citation>
    <scope>NUCLEOTIDE SEQUENCE [LARGE SCALE GENOMIC DNA]</scope>
    <source>
        <strain evidence="1 2">CGMCC 1.8894</strain>
    </source>
</reference>
<dbReference type="EMBL" id="FNOM01000003">
    <property type="protein sequence ID" value="SDW77841.1"/>
    <property type="molecule type" value="Genomic_DNA"/>
</dbReference>
<dbReference type="STRING" id="564137.SAMN04488238_103326"/>
<accession>A0A1H2WBB7</accession>
<dbReference type="RefSeq" id="WP_092886873.1">
    <property type="nucleotide sequence ID" value="NZ_CP061498.1"/>
</dbReference>
<dbReference type="AlphaFoldDB" id="A0A1H2WBB7"/>
<proteinExistence type="predicted"/>
<keyword evidence="2" id="KW-1185">Reference proteome</keyword>